<accession>A0AA37T6U4</accession>
<dbReference type="InterPro" id="IPR013321">
    <property type="entry name" value="Arc_rbn_hlx_hlx"/>
</dbReference>
<dbReference type="InterPro" id="IPR053853">
    <property type="entry name" value="FitA-like_RHH"/>
</dbReference>
<evidence type="ECO:0000313" key="3">
    <source>
        <dbReference type="Proteomes" id="UP001157440"/>
    </source>
</evidence>
<dbReference type="Pfam" id="PF22513">
    <property type="entry name" value="FitA-like_RHH"/>
    <property type="match status" value="1"/>
</dbReference>
<reference evidence="3" key="1">
    <citation type="journal article" date="2019" name="Int. J. Syst. Evol. Microbiol.">
        <title>The Global Catalogue of Microorganisms (GCM) 10K type strain sequencing project: providing services to taxonomists for standard genome sequencing and annotation.</title>
        <authorList>
            <consortium name="The Broad Institute Genomics Platform"/>
            <consortium name="The Broad Institute Genome Sequencing Center for Infectious Disease"/>
            <person name="Wu L."/>
            <person name="Ma J."/>
        </authorList>
    </citation>
    <scope>NUCLEOTIDE SEQUENCE [LARGE SCALE GENOMIC DNA]</scope>
    <source>
        <strain evidence="3">NBRC 103632</strain>
    </source>
</reference>
<dbReference type="GO" id="GO:0006355">
    <property type="term" value="P:regulation of DNA-templated transcription"/>
    <property type="evidence" value="ECO:0007669"/>
    <property type="project" value="InterPro"/>
</dbReference>
<dbReference type="Gene3D" id="1.10.1220.10">
    <property type="entry name" value="Met repressor-like"/>
    <property type="match status" value="1"/>
</dbReference>
<proteinExistence type="predicted"/>
<evidence type="ECO:0000259" key="1">
    <source>
        <dbReference type="Pfam" id="PF22513"/>
    </source>
</evidence>
<gene>
    <name evidence="2" type="ORF">GCM10007890_00950</name>
</gene>
<dbReference type="SUPFAM" id="SSF47598">
    <property type="entry name" value="Ribbon-helix-helix"/>
    <property type="match status" value="1"/>
</dbReference>
<feature type="domain" description="Antitoxin FitA-like ribbon-helix-helix" evidence="1">
    <location>
        <begin position="2"/>
        <end position="39"/>
    </location>
</feature>
<dbReference type="RefSeq" id="WP_238200233.1">
    <property type="nucleotide sequence ID" value="NZ_BPQZ01000070.1"/>
</dbReference>
<protein>
    <recommendedName>
        <fullName evidence="1">Antitoxin FitA-like ribbon-helix-helix domain-containing protein</fullName>
    </recommendedName>
</protein>
<evidence type="ECO:0000313" key="2">
    <source>
        <dbReference type="EMBL" id="GLS68084.1"/>
    </source>
</evidence>
<organism evidence="2 3">
    <name type="scientific">Methylobacterium tardum</name>
    <dbReference type="NCBI Taxonomy" id="374432"/>
    <lineage>
        <taxon>Bacteria</taxon>
        <taxon>Pseudomonadati</taxon>
        <taxon>Pseudomonadota</taxon>
        <taxon>Alphaproteobacteria</taxon>
        <taxon>Hyphomicrobiales</taxon>
        <taxon>Methylobacteriaceae</taxon>
        <taxon>Methylobacterium</taxon>
    </lineage>
</organism>
<dbReference type="Proteomes" id="UP001157440">
    <property type="component" value="Unassembled WGS sequence"/>
</dbReference>
<sequence length="81" mass="8883">MAQLVVRNLAESVKVGLRRRAERHGRSVEAEVREILQAAIGDDGGAQVPLGSRIAARFSHVGFDEEIREQRGTMGQPAVFE</sequence>
<name>A0AA37T6U4_9HYPH</name>
<dbReference type="EMBL" id="BSPL01000003">
    <property type="protein sequence ID" value="GLS68084.1"/>
    <property type="molecule type" value="Genomic_DNA"/>
</dbReference>
<comment type="caution">
    <text evidence="2">The sequence shown here is derived from an EMBL/GenBank/DDBJ whole genome shotgun (WGS) entry which is preliminary data.</text>
</comment>
<dbReference type="AlphaFoldDB" id="A0AA37T6U4"/>
<dbReference type="InterPro" id="IPR010985">
    <property type="entry name" value="Ribbon_hlx_hlx"/>
</dbReference>
<keyword evidence="3" id="KW-1185">Reference proteome</keyword>